<dbReference type="RefSeq" id="WP_090388732.1">
    <property type="nucleotide sequence ID" value="NZ_FMZO01000002.1"/>
</dbReference>
<protein>
    <recommendedName>
        <fullName evidence="4">Right handed beta helix region</fullName>
    </recommendedName>
</protein>
<dbReference type="PANTHER" id="PTHR11319">
    <property type="entry name" value="G PROTEIN-COUPLED RECEPTOR-RELATED"/>
    <property type="match status" value="1"/>
</dbReference>
<dbReference type="AlphaFoldDB" id="A0A1G6KTG1"/>
<name>A0A1G6KTG1_NIADE</name>
<proteinExistence type="predicted"/>
<organism evidence="2 3">
    <name type="scientific">Niabella drilacis (strain DSM 25811 / CCM 8410 / CCUG 62505 / LMG 26954 / E90)</name>
    <dbReference type="NCBI Taxonomy" id="1285928"/>
    <lineage>
        <taxon>Bacteria</taxon>
        <taxon>Pseudomonadati</taxon>
        <taxon>Bacteroidota</taxon>
        <taxon>Chitinophagia</taxon>
        <taxon>Chitinophagales</taxon>
        <taxon>Chitinophagaceae</taxon>
        <taxon>Niabella</taxon>
    </lineage>
</organism>
<evidence type="ECO:0000256" key="1">
    <source>
        <dbReference type="SAM" id="SignalP"/>
    </source>
</evidence>
<dbReference type="PANTHER" id="PTHR11319:SF35">
    <property type="entry name" value="OUTER MEMBRANE PROTEIN PMPC-RELATED"/>
    <property type="match status" value="1"/>
</dbReference>
<evidence type="ECO:0000313" key="2">
    <source>
        <dbReference type="EMBL" id="SDC34389.1"/>
    </source>
</evidence>
<dbReference type="STRING" id="1285928.SAMN04487894_10299"/>
<dbReference type="InterPro" id="IPR059226">
    <property type="entry name" value="Choice_anch_Q_dom"/>
</dbReference>
<keyword evidence="1" id="KW-0732">Signal</keyword>
<evidence type="ECO:0000313" key="3">
    <source>
        <dbReference type="Proteomes" id="UP000198757"/>
    </source>
</evidence>
<gene>
    <name evidence="2" type="ORF">SAMN04487894_10299</name>
</gene>
<dbReference type="InterPro" id="IPR012334">
    <property type="entry name" value="Pectin_lyas_fold"/>
</dbReference>
<dbReference type="OrthoDB" id="8901262at2"/>
<dbReference type="Proteomes" id="UP000198757">
    <property type="component" value="Unassembled WGS sequence"/>
</dbReference>
<accession>A0A1G6KTG1</accession>
<dbReference type="InterPro" id="IPR011050">
    <property type="entry name" value="Pectin_lyase_fold/virulence"/>
</dbReference>
<sequence length="937" mass="97065">MKIFFVCKKSIFVCLLLVSSLLQAQTPDGNGIIYVKADGTGNGSSWGNATSSLQGAINAAGVQKVFVAVGTYTVSSADASFKMKNNVEIYGGFVPANNVTDWSTRILPNRNPVTDWPYTGSVLNGLNLQTFENYPVIQNTSDLGLTPSAVLDGFTIAAGVNLGYGGGISNQNASPTLRNLLITGNMAARGGGIYNSNSSPVITDVIINNCVAFTNGANTGLGGAVYNINASPVFINVLVVGNQTDVNNGGAGIYNTGTGTTQFINTTIDNNIAGVNGGAPNAMTINSGTVSFSNSIVYGGITGTYNARYSIIQGNTDFTNGNINASGFTAGDIFVGPILGYTIDVGNYQLRSVAPAIDAGSNSLFPDLTVTALDLAGNSRVKNGNNPGVIDMGAYESQYVPVEPTAGVVYVKPIASGNGSGSGWDDATSDLHTAIHTAGVAKVFVAAGHYYVGSASFIMKNNVAVYGGFDPAHNIKTLSDHRIMPDPAHPAQGSVLDGQGARPVIWNVFNAATAMNNTAVLDGFTITNGKSGENGTGGGIYNEYASPTLVNLVISNNKANYGGGTYNKNSSPKMEHIRITGNSAQWDGGGIYNKASAPSMINVAIMNNKANYGGGVFNQTAPAPGMVNVLITGNSSNNDAGGMYNDDQAIPVLTNTTIAGNNAALQGKAIYNRNASVALYNSIVYGSIAGAAYTAQFSLIEGSNSTADGNIDATAVTPGDIFVNPLAGDYTLKAGSKAINGGSNQHYWNIINGGAPLPPLGDAAWGTDLAGNPRLAGSAIDPGAFEYRDGALPVSFGAFSALVKDGRLLVSWTTVSEANNDHFLVQVSPDGRNWKTVQTVQSRAAGGNSNTGLDYSNAIPLTGLSLGAGFLLLGAMTGRRRRYIPAIAMFGISMLAFSCSKQDIFKHIDNGRLFVRIVQVDKNGTERVSKVIQAVNG</sequence>
<dbReference type="Gene3D" id="2.160.20.10">
    <property type="entry name" value="Single-stranded right-handed beta-helix, Pectin lyase-like"/>
    <property type="match status" value="2"/>
</dbReference>
<dbReference type="NCBIfam" id="NF041518">
    <property type="entry name" value="choice_anch_Q"/>
    <property type="match status" value="2"/>
</dbReference>
<evidence type="ECO:0008006" key="4">
    <source>
        <dbReference type="Google" id="ProtNLM"/>
    </source>
</evidence>
<feature type="chain" id="PRO_5011666318" description="Right handed beta helix region" evidence="1">
    <location>
        <begin position="25"/>
        <end position="937"/>
    </location>
</feature>
<dbReference type="EMBL" id="FMZO01000002">
    <property type="protein sequence ID" value="SDC34389.1"/>
    <property type="molecule type" value="Genomic_DNA"/>
</dbReference>
<reference evidence="3" key="1">
    <citation type="submission" date="2016-10" db="EMBL/GenBank/DDBJ databases">
        <authorList>
            <person name="Varghese N."/>
            <person name="Submissions S."/>
        </authorList>
    </citation>
    <scope>NUCLEOTIDE SEQUENCE [LARGE SCALE GENOMIC DNA]</scope>
    <source>
        <strain evidence="3">DSM 25811 / CCM 8410 / LMG 26954 / E90</strain>
    </source>
</reference>
<feature type="signal peptide" evidence="1">
    <location>
        <begin position="1"/>
        <end position="24"/>
    </location>
</feature>
<dbReference type="SUPFAM" id="SSF51126">
    <property type="entry name" value="Pectin lyase-like"/>
    <property type="match status" value="2"/>
</dbReference>
<keyword evidence="3" id="KW-1185">Reference proteome</keyword>